<proteinExistence type="predicted"/>
<dbReference type="PATRIC" id="fig|1299334.3.peg.5530"/>
<keyword evidence="1" id="KW-0418">Kinase</keyword>
<reference evidence="1" key="1">
    <citation type="submission" date="2014-01" db="EMBL/GenBank/DDBJ databases">
        <authorList>
            <person name="Brown-Elliot B."/>
            <person name="Wallace R."/>
            <person name="Lenaerts A."/>
            <person name="Ordway D."/>
            <person name="DeGroote M.A."/>
            <person name="Parker T."/>
            <person name="Sizemore C."/>
            <person name="Tallon L.J."/>
            <person name="Sadzewicz L.K."/>
            <person name="Sengamalay N."/>
            <person name="Fraser C.M."/>
            <person name="Hine E."/>
            <person name="Shefchek K.A."/>
            <person name="Das S.P."/>
            <person name="Tettelin H."/>
        </authorList>
    </citation>
    <scope>NUCLEOTIDE SEQUENCE [LARGE SCALE GENOMIC DNA]</scope>
    <source>
        <strain evidence="1">4042</strain>
    </source>
</reference>
<keyword evidence="1" id="KW-0808">Transferase</keyword>
<name>X8ANY1_MYCXE</name>
<dbReference type="EMBL" id="JAOB01000051">
    <property type="protein sequence ID" value="EUA32826.1"/>
    <property type="molecule type" value="Genomic_DNA"/>
</dbReference>
<protein>
    <submittedName>
        <fullName evidence="1">Putative glucokinase</fullName>
    </submittedName>
</protein>
<accession>X8ANY1</accession>
<dbReference type="GO" id="GO:0016301">
    <property type="term" value="F:kinase activity"/>
    <property type="evidence" value="ECO:0007669"/>
    <property type="project" value="UniProtKB-KW"/>
</dbReference>
<dbReference type="AlphaFoldDB" id="X8ANY1"/>
<organism evidence="1">
    <name type="scientific">Mycobacterium xenopi 4042</name>
    <dbReference type="NCBI Taxonomy" id="1299334"/>
    <lineage>
        <taxon>Bacteria</taxon>
        <taxon>Bacillati</taxon>
        <taxon>Actinomycetota</taxon>
        <taxon>Actinomycetes</taxon>
        <taxon>Mycobacteriales</taxon>
        <taxon>Mycobacteriaceae</taxon>
        <taxon>Mycobacterium</taxon>
    </lineage>
</organism>
<evidence type="ECO:0000313" key="1">
    <source>
        <dbReference type="EMBL" id="EUA32826.1"/>
    </source>
</evidence>
<dbReference type="SUPFAM" id="SSF53067">
    <property type="entry name" value="Actin-like ATPase domain"/>
    <property type="match status" value="1"/>
</dbReference>
<dbReference type="Gene3D" id="3.30.420.40">
    <property type="match status" value="1"/>
</dbReference>
<comment type="caution">
    <text evidence="1">The sequence shown here is derived from an EMBL/GenBank/DDBJ whole genome shotgun (WGS) entry which is preliminary data.</text>
</comment>
<gene>
    <name evidence="1" type="ORF">I553_3909</name>
</gene>
<dbReference type="InterPro" id="IPR043129">
    <property type="entry name" value="ATPase_NBD"/>
</dbReference>
<sequence length="135" mass="14761">MGSRRRSIDLPSGTVSPINITGWHGFPLRDRVAPPCPRAGAAGRDGLCMAVGEHRYGAGAARASCSASWCPRRRRWSRAGRLRYGGAPATPDTSAMWSWTRRSAVLLRRRGCVETWPPDRPGPVARVNVGTLRRV</sequence>